<evidence type="ECO:0000256" key="3">
    <source>
        <dbReference type="ARBA" id="ARBA00022833"/>
    </source>
</evidence>
<sequence>MAPPHSNEVPKLQVIQNEEQARICGRLFAKQVFQSLPWKVVGKQPQEDVVLYECTVPTTNTHYVRAVRQVRDTLSELEAVLGSSYRHQLLAGLLTDSYYNGGSIVDYRHIEHSTGEREHVNVQCASFRPYTSAPGTENHLLLEYTLYTRLQRSRQVRASDDNGVIRTKSIQSIIHLLRPVDFPIYGSHRREYQRSCLSRNDFSITYIVQETEQPNVLTLEVVVTSNSDPTHRRRLTGRHAYATQQQVMLKDALALTRVHLLVGKSSHAVKEYTKTPTRTTSTRNAGASQQPTVRRRTVTVHSGCTICRKKFNAFRWKHHCEVCDQAACNQCLSVIANPTFTRKKKRVCNKCLYGPTTNKSKENEHSNAKVPSPSPAPSVPVQQTKSPAVVAEPATPEPAVAERHSVPVQLLDPDFDSDADDDVDLSSFTRMRRAQTLEHRRNSNVEQGVAATKLHRASYAGAGAPPLPKFRAKFEQLKTPIADYELDFNWLNTFPKAPVQSNEQPRIDFLRSIGIDNDSTAFLRHDEMLEQLVQQVLEVSSQWDYSAVNVVDSQLTYCLAGASAVEHHHRMIEDVLPRQESASSYAVFYDAPFFVADLTTDERFRAHPLVVESGAISFLSFPIYSSTGHKCIGTLDLWKSATQQEASSHASSEWLCNMDFLLMEIWLRIEELGKEHMDMYPSGLLRKHRATSKTCSVDSSVDSRGSTRRDDSFELDLLDLEEIEGSRCTFNEEDERLDDLEKEVATKVNSRFSSMDLHSTIESLLYQANQTSTLLYQQSVNNAL</sequence>
<dbReference type="PROSITE" id="PS50178">
    <property type="entry name" value="ZF_FYVE"/>
    <property type="match status" value="1"/>
</dbReference>
<feature type="domain" description="FYVE-type" evidence="6">
    <location>
        <begin position="304"/>
        <end position="352"/>
    </location>
</feature>
<evidence type="ECO:0000256" key="5">
    <source>
        <dbReference type="SAM" id="MobiDB-lite"/>
    </source>
</evidence>
<dbReference type="SUPFAM" id="SSF55781">
    <property type="entry name" value="GAF domain-like"/>
    <property type="match status" value="1"/>
</dbReference>
<protein>
    <recommendedName>
        <fullName evidence="6">FYVE-type domain-containing protein</fullName>
    </recommendedName>
</protein>
<dbReference type="GO" id="GO:0008270">
    <property type="term" value="F:zinc ion binding"/>
    <property type="evidence" value="ECO:0007669"/>
    <property type="project" value="UniProtKB-KW"/>
</dbReference>
<reference evidence="7" key="1">
    <citation type="submission" date="2022-11" db="EMBL/GenBank/DDBJ databases">
        <authorList>
            <person name="Morgan W.R."/>
            <person name="Tartar A."/>
        </authorList>
    </citation>
    <scope>NUCLEOTIDE SEQUENCE</scope>
    <source>
        <strain evidence="7">ARSEF 373</strain>
    </source>
</reference>
<dbReference type="PANTHER" id="PTHR43102">
    <property type="entry name" value="SLR1143 PROTEIN"/>
    <property type="match status" value="1"/>
</dbReference>
<evidence type="ECO:0000259" key="6">
    <source>
        <dbReference type="PROSITE" id="PS50178"/>
    </source>
</evidence>
<dbReference type="Gene3D" id="3.30.450.40">
    <property type="match status" value="1"/>
</dbReference>
<comment type="caution">
    <text evidence="7">The sequence shown here is derived from an EMBL/GenBank/DDBJ whole genome shotgun (WGS) entry which is preliminary data.</text>
</comment>
<reference evidence="7" key="2">
    <citation type="journal article" date="2023" name="Microbiol Resour">
        <title>Decontamination and Annotation of the Draft Genome Sequence of the Oomycete Lagenidium giganteum ARSEF 373.</title>
        <authorList>
            <person name="Morgan W.R."/>
            <person name="Tartar A."/>
        </authorList>
    </citation>
    <scope>NUCLEOTIDE SEQUENCE</scope>
    <source>
        <strain evidence="7">ARSEF 373</strain>
    </source>
</reference>
<evidence type="ECO:0000256" key="4">
    <source>
        <dbReference type="PROSITE-ProRule" id="PRU00091"/>
    </source>
</evidence>
<evidence type="ECO:0000313" key="7">
    <source>
        <dbReference type="EMBL" id="DBA05440.1"/>
    </source>
</evidence>
<feature type="region of interest" description="Disordered" evidence="5">
    <location>
        <begin position="272"/>
        <end position="294"/>
    </location>
</feature>
<dbReference type="InterPro" id="IPR029016">
    <property type="entry name" value="GAF-like_dom_sf"/>
</dbReference>
<evidence type="ECO:0000313" key="8">
    <source>
        <dbReference type="Proteomes" id="UP001146120"/>
    </source>
</evidence>
<organism evidence="7 8">
    <name type="scientific">Lagenidium giganteum</name>
    <dbReference type="NCBI Taxonomy" id="4803"/>
    <lineage>
        <taxon>Eukaryota</taxon>
        <taxon>Sar</taxon>
        <taxon>Stramenopiles</taxon>
        <taxon>Oomycota</taxon>
        <taxon>Peronosporomycetes</taxon>
        <taxon>Pythiales</taxon>
        <taxon>Pythiaceae</taxon>
    </lineage>
</organism>
<dbReference type="Gene3D" id="3.30.40.10">
    <property type="entry name" value="Zinc/RING finger domain, C3HC4 (zinc finger)"/>
    <property type="match status" value="1"/>
</dbReference>
<proteinExistence type="predicted"/>
<dbReference type="SUPFAM" id="SSF57903">
    <property type="entry name" value="FYVE/PHD zinc finger"/>
    <property type="match status" value="1"/>
</dbReference>
<dbReference type="CDD" id="cd00065">
    <property type="entry name" value="FYVE_like_SF"/>
    <property type="match status" value="1"/>
</dbReference>
<dbReference type="InterPro" id="IPR011011">
    <property type="entry name" value="Znf_FYVE_PHD"/>
</dbReference>
<keyword evidence="2 4" id="KW-0863">Zinc-finger</keyword>
<dbReference type="InterPro" id="IPR000306">
    <property type="entry name" value="Znf_FYVE"/>
</dbReference>
<name>A0AAV2ZJ11_9STRA</name>
<evidence type="ECO:0000256" key="1">
    <source>
        <dbReference type="ARBA" id="ARBA00022723"/>
    </source>
</evidence>
<dbReference type="InterPro" id="IPR013083">
    <property type="entry name" value="Znf_RING/FYVE/PHD"/>
</dbReference>
<keyword evidence="8" id="KW-1185">Reference proteome</keyword>
<dbReference type="InterPro" id="IPR017455">
    <property type="entry name" value="Znf_FYVE-rel"/>
</dbReference>
<dbReference type="Pfam" id="PF01363">
    <property type="entry name" value="FYVE"/>
    <property type="match status" value="1"/>
</dbReference>
<keyword evidence="1" id="KW-0479">Metal-binding</keyword>
<accession>A0AAV2ZJ11</accession>
<gene>
    <name evidence="7" type="ORF">N0F65_007602</name>
</gene>
<feature type="region of interest" description="Disordered" evidence="5">
    <location>
        <begin position="354"/>
        <end position="390"/>
    </location>
</feature>
<dbReference type="AlphaFoldDB" id="A0AAV2ZJ11"/>
<dbReference type="SMART" id="SM00064">
    <property type="entry name" value="FYVE"/>
    <property type="match status" value="1"/>
</dbReference>
<evidence type="ECO:0000256" key="2">
    <source>
        <dbReference type="ARBA" id="ARBA00022771"/>
    </source>
</evidence>
<keyword evidence="3" id="KW-0862">Zinc</keyword>
<dbReference type="PANTHER" id="PTHR43102:SF2">
    <property type="entry name" value="GAF DOMAIN-CONTAINING PROTEIN"/>
    <property type="match status" value="1"/>
</dbReference>
<dbReference type="Proteomes" id="UP001146120">
    <property type="component" value="Unassembled WGS sequence"/>
</dbReference>
<feature type="compositionally biased region" description="Polar residues" evidence="5">
    <location>
        <begin position="283"/>
        <end position="292"/>
    </location>
</feature>
<dbReference type="EMBL" id="DAKRPA010000001">
    <property type="protein sequence ID" value="DBA05440.1"/>
    <property type="molecule type" value="Genomic_DNA"/>
</dbReference>